<comment type="caution">
    <text evidence="2">The sequence shown here is derived from an EMBL/GenBank/DDBJ whole genome shotgun (WGS) entry which is preliminary data.</text>
</comment>
<feature type="transmembrane region" description="Helical" evidence="1">
    <location>
        <begin position="59"/>
        <end position="91"/>
    </location>
</feature>
<organism evidence="2 3">
    <name type="scientific">Bradyrhizobium jicamae</name>
    <dbReference type="NCBI Taxonomy" id="280332"/>
    <lineage>
        <taxon>Bacteria</taxon>
        <taxon>Pseudomonadati</taxon>
        <taxon>Pseudomonadota</taxon>
        <taxon>Alphaproteobacteria</taxon>
        <taxon>Hyphomicrobiales</taxon>
        <taxon>Nitrobacteraceae</taxon>
        <taxon>Bradyrhizobium</taxon>
    </lineage>
</organism>
<dbReference type="RefSeq" id="WP_212495561.1">
    <property type="nucleotide sequence ID" value="NZ_JAFCJH010000090.1"/>
</dbReference>
<keyword evidence="3" id="KW-1185">Reference proteome</keyword>
<gene>
    <name evidence="2" type="ORF">JQ615_40340</name>
</gene>
<feature type="transmembrane region" description="Helical" evidence="1">
    <location>
        <begin position="97"/>
        <end position="118"/>
    </location>
</feature>
<keyword evidence="1" id="KW-1133">Transmembrane helix</keyword>
<reference evidence="3" key="1">
    <citation type="journal article" date="2021" name="ISME J.">
        <title>Evolutionary origin and ecological implication of a unique nif island in free-living Bradyrhizobium lineages.</title>
        <authorList>
            <person name="Tao J."/>
        </authorList>
    </citation>
    <scope>NUCLEOTIDE SEQUENCE [LARGE SCALE GENOMIC DNA]</scope>
    <source>
        <strain evidence="3">SZCCT0434</strain>
    </source>
</reference>
<evidence type="ECO:0000256" key="1">
    <source>
        <dbReference type="SAM" id="Phobius"/>
    </source>
</evidence>
<proteinExistence type="predicted"/>
<keyword evidence="1" id="KW-0812">Transmembrane</keyword>
<evidence type="ECO:0000313" key="2">
    <source>
        <dbReference type="EMBL" id="MBR0801602.1"/>
    </source>
</evidence>
<dbReference type="Proteomes" id="UP001315278">
    <property type="component" value="Unassembled WGS sequence"/>
</dbReference>
<evidence type="ECO:0000313" key="3">
    <source>
        <dbReference type="Proteomes" id="UP001315278"/>
    </source>
</evidence>
<dbReference type="EMBL" id="JAFCJH010000090">
    <property type="protein sequence ID" value="MBR0801602.1"/>
    <property type="molecule type" value="Genomic_DNA"/>
</dbReference>
<name>A0ABS5FXT0_9BRAD</name>
<feature type="transmembrane region" description="Helical" evidence="1">
    <location>
        <begin position="33"/>
        <end position="52"/>
    </location>
</feature>
<feature type="transmembrane region" description="Helical" evidence="1">
    <location>
        <begin position="251"/>
        <end position="271"/>
    </location>
</feature>
<sequence length="282" mass="30769">MLTWCALRDFHIVGLDDMERYRAAVARPRLVEYAIGNINGALIPFALACAIMRDRKWMVAALCVVALAYYPVTFTKTAILTAPFVIFLAAMSLRLEARIVVILSLMIPLAIGLAAAGGSGAQDIGTIRQLVFGVTNFRLLAVPAISLEHYFDFFQHHPHTYFCQISFLKPLMNCPYTDELGMLMAGEYHIGNMNASLFATEGIASVGPLWMPLSALACGLIIGFGNKVAAGLPARFVLMSGAIVPHTLLDVPLSTTLLSNGLALLMLLWWITPRGWLAREDA</sequence>
<protein>
    <submittedName>
        <fullName evidence="2">Uncharacterized protein</fullName>
    </submittedName>
</protein>
<keyword evidence="1" id="KW-0472">Membrane</keyword>
<accession>A0ABS5FXT0</accession>
<feature type="transmembrane region" description="Helical" evidence="1">
    <location>
        <begin position="209"/>
        <end position="230"/>
    </location>
</feature>